<accession>A0A4R2KRL7</accession>
<dbReference type="OrthoDB" id="9803892at2"/>
<keyword evidence="2" id="KW-0560">Oxidoreductase</keyword>
<dbReference type="GO" id="GO:0019305">
    <property type="term" value="P:dTDP-rhamnose biosynthetic process"/>
    <property type="evidence" value="ECO:0007669"/>
    <property type="project" value="UniProtKB-UniPathway"/>
</dbReference>
<dbReference type="InterPro" id="IPR005913">
    <property type="entry name" value="dTDP_dehydrorham_reduct"/>
</dbReference>
<dbReference type="EMBL" id="SLWV01000015">
    <property type="protein sequence ID" value="TCO73636.1"/>
    <property type="molecule type" value="Genomic_DNA"/>
</dbReference>
<dbReference type="SUPFAM" id="SSF51735">
    <property type="entry name" value="NAD(P)-binding Rossmann-fold domains"/>
    <property type="match status" value="1"/>
</dbReference>
<dbReference type="Gene3D" id="3.90.25.10">
    <property type="entry name" value="UDP-galactose 4-epimerase, domain 1"/>
    <property type="match status" value="1"/>
</dbReference>
<reference evidence="4 5" key="1">
    <citation type="submission" date="2019-03" db="EMBL/GenBank/DDBJ databases">
        <title>Genomic Encyclopedia of Type Strains, Phase IV (KMG-IV): sequencing the most valuable type-strain genomes for metagenomic binning, comparative biology and taxonomic classification.</title>
        <authorList>
            <person name="Goeker M."/>
        </authorList>
    </citation>
    <scope>NUCLEOTIDE SEQUENCE [LARGE SCALE GENOMIC DNA]</scope>
    <source>
        <strain evidence="4 5">DSM 102940</strain>
    </source>
</reference>
<dbReference type="UniPathway" id="UPA00124"/>
<dbReference type="Gene3D" id="3.40.50.720">
    <property type="entry name" value="NAD(P)-binding Rossmann-like Domain"/>
    <property type="match status" value="1"/>
</dbReference>
<dbReference type="CDD" id="cd05254">
    <property type="entry name" value="dTDP_HR_like_SDR_e"/>
    <property type="match status" value="1"/>
</dbReference>
<comment type="caution">
    <text evidence="4">The sequence shown here is derived from an EMBL/GenBank/DDBJ whole genome shotgun (WGS) entry which is preliminary data.</text>
</comment>
<evidence type="ECO:0000256" key="2">
    <source>
        <dbReference type="RuleBase" id="RU364082"/>
    </source>
</evidence>
<dbReference type="InterPro" id="IPR029903">
    <property type="entry name" value="RmlD-like-bd"/>
</dbReference>
<dbReference type="RefSeq" id="WP_132245794.1">
    <property type="nucleotide sequence ID" value="NZ_SLWV01000015.1"/>
</dbReference>
<dbReference type="Proteomes" id="UP000294919">
    <property type="component" value="Unassembled WGS sequence"/>
</dbReference>
<protein>
    <recommendedName>
        <fullName evidence="2">dTDP-4-dehydrorhamnose reductase</fullName>
        <ecNumber evidence="2">1.1.1.133</ecNumber>
    </recommendedName>
</protein>
<evidence type="ECO:0000313" key="5">
    <source>
        <dbReference type="Proteomes" id="UP000294919"/>
    </source>
</evidence>
<comment type="function">
    <text evidence="2">Catalyzes the reduction of dTDP-6-deoxy-L-lyxo-4-hexulose to yield dTDP-L-rhamnose.</text>
</comment>
<evidence type="ECO:0000313" key="4">
    <source>
        <dbReference type="EMBL" id="TCO73636.1"/>
    </source>
</evidence>
<dbReference type="PANTHER" id="PTHR10491:SF4">
    <property type="entry name" value="METHIONINE ADENOSYLTRANSFERASE 2 SUBUNIT BETA"/>
    <property type="match status" value="1"/>
</dbReference>
<gene>
    <name evidence="4" type="ORF">EV214_11525</name>
</gene>
<comment type="pathway">
    <text evidence="2">Carbohydrate biosynthesis; dTDP-L-rhamnose biosynthesis.</text>
</comment>
<keyword evidence="5" id="KW-1185">Reference proteome</keyword>
<organism evidence="4 5">
    <name type="scientific">Marinisporobacter balticus</name>
    <dbReference type="NCBI Taxonomy" id="2018667"/>
    <lineage>
        <taxon>Bacteria</taxon>
        <taxon>Bacillati</taxon>
        <taxon>Bacillota</taxon>
        <taxon>Clostridia</taxon>
        <taxon>Peptostreptococcales</taxon>
        <taxon>Thermotaleaceae</taxon>
        <taxon>Marinisporobacter</taxon>
    </lineage>
</organism>
<proteinExistence type="inferred from homology"/>
<evidence type="ECO:0000259" key="3">
    <source>
        <dbReference type="Pfam" id="PF04321"/>
    </source>
</evidence>
<sequence>MKILITGRNGQLGSAIIKLFNEKECPLGKLDKNYFYSQVSGVGKDTLDITSLENVKDYFMKFRPDIVINTAAYTNVDGCESNIDLAFQVNALGPKNLAIACEEIKAKLIHISTDYVFDGQNKVPYREFDLPSPINIYGKSKYFGEEYVKQFCSKYFILRTGWLYGYTGKNFVKTILKVSKEKSSLEVINDQIGSPTNAEDLVYHILELALTDEYGIYHCTGNSECSWYEFAKAIIQYAHIDCKIHPISSYAYKNIAKRPPYSSLDPMMLRCTIGDKMRHWQHALKDFINTLSL</sequence>
<name>A0A4R2KRL7_9FIRM</name>
<dbReference type="NCBIfam" id="TIGR01214">
    <property type="entry name" value="rmlD"/>
    <property type="match status" value="1"/>
</dbReference>
<dbReference type="GO" id="GO:0008831">
    <property type="term" value="F:dTDP-4-dehydrorhamnose reductase activity"/>
    <property type="evidence" value="ECO:0007669"/>
    <property type="project" value="UniProtKB-EC"/>
</dbReference>
<dbReference type="EC" id="1.1.1.133" evidence="2"/>
<dbReference type="AlphaFoldDB" id="A0A4R2KRL7"/>
<feature type="domain" description="RmlD-like substrate binding" evidence="3">
    <location>
        <begin position="1"/>
        <end position="291"/>
    </location>
</feature>
<dbReference type="Pfam" id="PF04321">
    <property type="entry name" value="RmlD_sub_bind"/>
    <property type="match status" value="1"/>
</dbReference>
<dbReference type="PANTHER" id="PTHR10491">
    <property type="entry name" value="DTDP-4-DEHYDRORHAMNOSE REDUCTASE"/>
    <property type="match status" value="1"/>
</dbReference>
<dbReference type="InterPro" id="IPR036291">
    <property type="entry name" value="NAD(P)-bd_dom_sf"/>
</dbReference>
<dbReference type="FunFam" id="3.40.50.720:FF:000159">
    <property type="entry name" value="dTDP-4-dehydrorhamnose reductase"/>
    <property type="match status" value="1"/>
</dbReference>
<dbReference type="GO" id="GO:0005829">
    <property type="term" value="C:cytosol"/>
    <property type="evidence" value="ECO:0007669"/>
    <property type="project" value="TreeGrafter"/>
</dbReference>
<evidence type="ECO:0000256" key="1">
    <source>
        <dbReference type="ARBA" id="ARBA00010944"/>
    </source>
</evidence>
<comment type="similarity">
    <text evidence="1 2">Belongs to the dTDP-4-dehydrorhamnose reductase family.</text>
</comment>
<keyword evidence="2" id="KW-0521">NADP</keyword>